<protein>
    <submittedName>
        <fullName evidence="3">Condensation domain-containing protein</fullName>
    </submittedName>
</protein>
<comment type="caution">
    <text evidence="3">The sequence shown here is derived from an EMBL/GenBank/DDBJ whole genome shotgun (WGS) entry which is preliminary data.</text>
</comment>
<evidence type="ECO:0000259" key="2">
    <source>
        <dbReference type="Pfam" id="PF00668"/>
    </source>
</evidence>
<dbReference type="Gene3D" id="3.30.559.10">
    <property type="entry name" value="Chloramphenicol acetyltransferase-like domain"/>
    <property type="match status" value="1"/>
</dbReference>
<sequence>MGGAVAAERCGPLTWYQEMVWWNQYWNAPDQRYPPMSGVFYLARRPRPDEVEAAFRALMDRHEVLRTSVGVGDDGIPVQTVHPAGTVEPPLRTVPLSRFRDGAEEMLGTFGHPGRDSGGHARWRAVLAVKDDRVLAVGFAGDRLLMDGWSVVVVREQLLAVLGGSRTGDVLPQQPLDRAAEERSAAGRAKADAALARLARVFAAAPPSPFPPLARPDDASARYVEGELRSAGMLADVDALCRHGRTTRPSAVLAMLAAVLALRTGRGSCAVRSLAANRSLGRYRSSVQGLYQPAYLVLDLSGDPSAAEVLRRAWRESVDAYRHTEYPADEVRELLVRVERERGFAPWFGLDYDFLPGTPAVRARTARTGAGTPPITHRYDDTGRPGYALFRAQVVDEELVLALDSDTAMIPAAEIDRLLRWTARGLSLAADDPRLSLSQLAGELGIPPVPQGTGAQAGPERAPEAAPGPGAGRGGPPTPAEEALVGALKVTHPLDAVDLALDYVGAGGRLRSVPRVAAELARRGYRGLREEHVGTPMPLRAVAAGLRRDAGRG</sequence>
<dbReference type="Proteomes" id="UP001597063">
    <property type="component" value="Unassembled WGS sequence"/>
</dbReference>
<evidence type="ECO:0000313" key="4">
    <source>
        <dbReference type="Proteomes" id="UP001597063"/>
    </source>
</evidence>
<dbReference type="InterPro" id="IPR001242">
    <property type="entry name" value="Condensation_dom"/>
</dbReference>
<dbReference type="RefSeq" id="WP_131759917.1">
    <property type="nucleotide sequence ID" value="NZ_CAACUY010000095.1"/>
</dbReference>
<feature type="region of interest" description="Disordered" evidence="1">
    <location>
        <begin position="444"/>
        <end position="481"/>
    </location>
</feature>
<dbReference type="InterPro" id="IPR023213">
    <property type="entry name" value="CAT-like_dom_sf"/>
</dbReference>
<dbReference type="Gene3D" id="3.30.559.30">
    <property type="entry name" value="Nonribosomal peptide synthetase, condensation domain"/>
    <property type="match status" value="1"/>
</dbReference>
<evidence type="ECO:0000256" key="1">
    <source>
        <dbReference type="SAM" id="MobiDB-lite"/>
    </source>
</evidence>
<evidence type="ECO:0000313" key="3">
    <source>
        <dbReference type="EMBL" id="MFD0686465.1"/>
    </source>
</evidence>
<accession>A0ABW2XLE6</accession>
<feature type="compositionally biased region" description="Low complexity" evidence="1">
    <location>
        <begin position="454"/>
        <end position="468"/>
    </location>
</feature>
<proteinExistence type="predicted"/>
<dbReference type="EMBL" id="JBHTGP010000010">
    <property type="protein sequence ID" value="MFD0686465.1"/>
    <property type="molecule type" value="Genomic_DNA"/>
</dbReference>
<dbReference type="Pfam" id="PF00668">
    <property type="entry name" value="Condensation"/>
    <property type="match status" value="1"/>
</dbReference>
<dbReference type="PANTHER" id="PTHR45527:SF1">
    <property type="entry name" value="FATTY ACID SYNTHASE"/>
    <property type="match status" value="1"/>
</dbReference>
<feature type="domain" description="Condensation" evidence="2">
    <location>
        <begin position="12"/>
        <end position="352"/>
    </location>
</feature>
<gene>
    <name evidence="3" type="ORF">ACFQZM_18330</name>
</gene>
<dbReference type="PANTHER" id="PTHR45527">
    <property type="entry name" value="NONRIBOSOMAL PEPTIDE SYNTHETASE"/>
    <property type="match status" value="1"/>
</dbReference>
<name>A0ABW2XLE6_9ACTN</name>
<organism evidence="3 4">
    <name type="scientific">Actinomadura fibrosa</name>
    <dbReference type="NCBI Taxonomy" id="111802"/>
    <lineage>
        <taxon>Bacteria</taxon>
        <taxon>Bacillati</taxon>
        <taxon>Actinomycetota</taxon>
        <taxon>Actinomycetes</taxon>
        <taxon>Streptosporangiales</taxon>
        <taxon>Thermomonosporaceae</taxon>
        <taxon>Actinomadura</taxon>
    </lineage>
</organism>
<keyword evidence="4" id="KW-1185">Reference proteome</keyword>
<reference evidence="4" key="1">
    <citation type="journal article" date="2019" name="Int. J. Syst. Evol. Microbiol.">
        <title>The Global Catalogue of Microorganisms (GCM) 10K type strain sequencing project: providing services to taxonomists for standard genome sequencing and annotation.</title>
        <authorList>
            <consortium name="The Broad Institute Genomics Platform"/>
            <consortium name="The Broad Institute Genome Sequencing Center for Infectious Disease"/>
            <person name="Wu L."/>
            <person name="Ma J."/>
        </authorList>
    </citation>
    <scope>NUCLEOTIDE SEQUENCE [LARGE SCALE GENOMIC DNA]</scope>
    <source>
        <strain evidence="4">JCM 9371</strain>
    </source>
</reference>
<dbReference type="SUPFAM" id="SSF52777">
    <property type="entry name" value="CoA-dependent acyltransferases"/>
    <property type="match status" value="2"/>
</dbReference>